<evidence type="ECO:0000256" key="2">
    <source>
        <dbReference type="PROSITE-ProRule" id="PRU00591"/>
    </source>
</evidence>
<dbReference type="InterPro" id="IPR035681">
    <property type="entry name" value="ComA-like_MBL"/>
</dbReference>
<dbReference type="EMBL" id="AP024849">
    <property type="protein sequence ID" value="BCZ49049.1"/>
    <property type="molecule type" value="Genomic_DNA"/>
</dbReference>
<protein>
    <recommendedName>
        <fullName evidence="5">Metallo-beta-lactamase domain-containing protein</fullName>
    </recommendedName>
</protein>
<reference evidence="7" key="1">
    <citation type="submission" date="2021-07" db="EMBL/GenBank/DDBJ databases">
        <title>Complete genome sequencing of a Clostridium isolate.</title>
        <authorList>
            <person name="Ueki A."/>
            <person name="Tonouchi A."/>
        </authorList>
    </citation>
    <scope>NUCLEOTIDE SEQUENCE [LARGE SCALE GENOMIC DNA]</scope>
    <source>
        <strain evidence="7">C5S11</strain>
    </source>
</reference>
<organism evidence="6 7">
    <name type="scientific">Clostridium gelidum</name>
    <dbReference type="NCBI Taxonomy" id="704125"/>
    <lineage>
        <taxon>Bacteria</taxon>
        <taxon>Bacillati</taxon>
        <taxon>Bacillota</taxon>
        <taxon>Clostridia</taxon>
        <taxon>Eubacteriales</taxon>
        <taxon>Clostridiaceae</taxon>
        <taxon>Clostridium</taxon>
    </lineage>
</organism>
<dbReference type="Pfam" id="PF00753">
    <property type="entry name" value="Lactamase_B"/>
    <property type="match status" value="1"/>
</dbReference>
<dbReference type="Pfam" id="PF19127">
    <property type="entry name" value="Choline_bind_3"/>
    <property type="match status" value="1"/>
</dbReference>
<dbReference type="RefSeq" id="WP_224035258.1">
    <property type="nucleotide sequence ID" value="NZ_AP024849.1"/>
</dbReference>
<feature type="chain" id="PRO_5045980472" description="Metallo-beta-lactamase domain-containing protein" evidence="4">
    <location>
        <begin position="29"/>
        <end position="576"/>
    </location>
</feature>
<feature type="domain" description="Metallo-beta-lactamase" evidence="5">
    <location>
        <begin position="300"/>
        <end position="535"/>
    </location>
</feature>
<evidence type="ECO:0000256" key="3">
    <source>
        <dbReference type="SAM" id="MobiDB-lite"/>
    </source>
</evidence>
<dbReference type="SUPFAM" id="SSF69360">
    <property type="entry name" value="Cell wall binding repeat"/>
    <property type="match status" value="1"/>
</dbReference>
<evidence type="ECO:0000259" key="5">
    <source>
        <dbReference type="SMART" id="SM00849"/>
    </source>
</evidence>
<evidence type="ECO:0000313" key="6">
    <source>
        <dbReference type="EMBL" id="BCZ49049.1"/>
    </source>
</evidence>
<dbReference type="PANTHER" id="PTHR30619:SF1">
    <property type="entry name" value="RECOMBINATION PROTEIN 2"/>
    <property type="match status" value="1"/>
</dbReference>
<name>A0ABM7TCW8_9CLOT</name>
<dbReference type="Gene3D" id="2.10.270.10">
    <property type="entry name" value="Cholin Binding"/>
    <property type="match status" value="2"/>
</dbReference>
<dbReference type="Pfam" id="PF01473">
    <property type="entry name" value="Choline_bind_1"/>
    <property type="match status" value="1"/>
</dbReference>
<accession>A0ABM7TCW8</accession>
<dbReference type="InterPro" id="IPR052159">
    <property type="entry name" value="Competence_DNA_uptake"/>
</dbReference>
<dbReference type="PANTHER" id="PTHR30619">
    <property type="entry name" value="DNA INTERNALIZATION/COMPETENCE PROTEIN COMEC/REC2"/>
    <property type="match status" value="1"/>
</dbReference>
<evidence type="ECO:0000256" key="1">
    <source>
        <dbReference type="ARBA" id="ARBA00022737"/>
    </source>
</evidence>
<dbReference type="PROSITE" id="PS51170">
    <property type="entry name" value="CW"/>
    <property type="match status" value="3"/>
</dbReference>
<feature type="compositionally biased region" description="Polar residues" evidence="3">
    <location>
        <begin position="63"/>
        <end position="79"/>
    </location>
</feature>
<proteinExistence type="predicted"/>
<sequence length="576" mass="64989">MQNIKKVLVIVSMIFVLSMSFMGTNAKAENKVDKQNTITTTSENTTGTQNNESNKSSSKKDTGANSPSAGKVGQNQDSSIVKNEGTTVIETFPLWKTMDGKLYYVTKDGILEKTGWFKEKDENPGVNNDYEYYLDKNHAATIGWNKIEGSWYYFNEAGIEQTGWKLINYNWYHLNKDGIMETGWIEDEGKKYYLNDDGVKALEKKYIEDKWYFFGDTGILQTGIYSYKGKYYYSTKEGVMGANEWINTKSDKYYVKADSTLATGDAIIDNVMDKFDSSGRYIGPTQIKDYLFIKYLKVGNADCEFIKLPSGETVLIDTGEAKTSQEVADFLKGQDLKQEDGKGVIDYIVITHGHSDHIGGLASILDKFKVKKVYMPDIAIMKDWYSDVKVTSKNEASVEMLKLDYKIYQDAVQAMEDKDIKFTNTKKGEFIDKGKILQFVQADKGFGPIGSDAVTADYWSINESSALVYLNYGDLQAFFAADMEWNSEKDFWVNDLLNGRDVDVLKVPHHGNDTSSTVDFIRYLKPDIGIISRAEENVQKNVAYSNLTSNGVSIYETSSKDGISIYATPENWTVSQ</sequence>
<dbReference type="Proteomes" id="UP000824633">
    <property type="component" value="Chromosome"/>
</dbReference>
<feature type="compositionally biased region" description="Low complexity" evidence="3">
    <location>
        <begin position="35"/>
        <end position="56"/>
    </location>
</feature>
<dbReference type="SUPFAM" id="SSF56281">
    <property type="entry name" value="Metallo-hydrolase/oxidoreductase"/>
    <property type="match status" value="1"/>
</dbReference>
<keyword evidence="1" id="KW-0677">Repeat</keyword>
<evidence type="ECO:0000313" key="7">
    <source>
        <dbReference type="Proteomes" id="UP000824633"/>
    </source>
</evidence>
<dbReference type="InterPro" id="IPR001279">
    <property type="entry name" value="Metallo-B-lactamas"/>
</dbReference>
<feature type="region of interest" description="Disordered" evidence="3">
    <location>
        <begin position="34"/>
        <end position="79"/>
    </location>
</feature>
<evidence type="ECO:0000256" key="4">
    <source>
        <dbReference type="SAM" id="SignalP"/>
    </source>
</evidence>
<feature type="signal peptide" evidence="4">
    <location>
        <begin position="1"/>
        <end position="28"/>
    </location>
</feature>
<dbReference type="SMART" id="SM00849">
    <property type="entry name" value="Lactamase_B"/>
    <property type="match status" value="1"/>
</dbReference>
<dbReference type="InterPro" id="IPR018337">
    <property type="entry name" value="Cell_wall/Cho-bd_repeat"/>
</dbReference>
<keyword evidence="7" id="KW-1185">Reference proteome</keyword>
<keyword evidence="4" id="KW-0732">Signal</keyword>
<dbReference type="CDD" id="cd07731">
    <property type="entry name" value="ComA-like_MBL-fold"/>
    <property type="match status" value="1"/>
</dbReference>
<feature type="repeat" description="Cell wall-binding" evidence="2">
    <location>
        <begin position="161"/>
        <end position="180"/>
    </location>
</feature>
<feature type="repeat" description="Cell wall-binding" evidence="2">
    <location>
        <begin position="141"/>
        <end position="160"/>
    </location>
</feature>
<feature type="repeat" description="Cell wall-binding" evidence="2">
    <location>
        <begin position="181"/>
        <end position="200"/>
    </location>
</feature>
<dbReference type="InterPro" id="IPR036866">
    <property type="entry name" value="RibonucZ/Hydroxyglut_hydro"/>
</dbReference>
<dbReference type="Gene3D" id="3.60.15.10">
    <property type="entry name" value="Ribonuclease Z/Hydroxyacylglutathione hydrolase-like"/>
    <property type="match status" value="1"/>
</dbReference>
<gene>
    <name evidence="6" type="ORF">psyc5s11_51160</name>
</gene>